<dbReference type="PANTHER" id="PTHR11695">
    <property type="entry name" value="ALCOHOL DEHYDROGENASE RELATED"/>
    <property type="match status" value="1"/>
</dbReference>
<comment type="caution">
    <text evidence="2">The sequence shown here is derived from an EMBL/GenBank/DDBJ whole genome shotgun (WGS) entry which is preliminary data.</text>
</comment>
<gene>
    <name evidence="2" type="ORF">ESCO_003356</name>
</gene>
<dbReference type="GO" id="GO:0005739">
    <property type="term" value="C:mitochondrion"/>
    <property type="evidence" value="ECO:0007669"/>
    <property type="project" value="TreeGrafter"/>
</dbReference>
<keyword evidence="3" id="KW-1185">Reference proteome</keyword>
<dbReference type="Proteomes" id="UP000053831">
    <property type="component" value="Unassembled WGS sequence"/>
</dbReference>
<sequence length="339" mass="35862">MASHMRAWRTEASGRIEDTLKLVDDAPRPNDLLTAGQILIRVASASLNPADYKIRAAGMFTKLMLKFPNTPGMDLSGRVVAVGEGVTDVKAGDAVMARVEPLKGDDGSLSEYVVVGHDAYALVPADVDLDAAAAVPTAGLTAYQTIAPYVKAGDKVFINGGSGGVGTFGIQVAKALGCHVTVSCSTAKKALCEELGADETIDYKVSDLMAELKKKGPVFSLAVDNVGLSPGDFYEKSATFLLPSANFIHIGGSPTLASTSKTLKSIFLPSFLGGGKNKFVYYLTKNKHDDLAQIAQWMAEGKVKAIIDSTYEFEDTPKAFEHLKKGTSTGKVIVHVSKV</sequence>
<accession>A0A0M8NA61</accession>
<dbReference type="GO" id="GO:0016491">
    <property type="term" value="F:oxidoreductase activity"/>
    <property type="evidence" value="ECO:0007669"/>
    <property type="project" value="InterPro"/>
</dbReference>
<dbReference type="PANTHER" id="PTHR11695:SF294">
    <property type="entry name" value="RETICULON-4-INTERACTING PROTEIN 1, MITOCHONDRIAL"/>
    <property type="match status" value="1"/>
</dbReference>
<reference evidence="2 3" key="1">
    <citation type="submission" date="2015-07" db="EMBL/GenBank/DDBJ databases">
        <title>The genome of the fungus Escovopsis weberi, a specialized disease agent of ant agriculture.</title>
        <authorList>
            <person name="de Man T.J."/>
            <person name="Stajich J.E."/>
            <person name="Kubicek C.P."/>
            <person name="Chenthamara K."/>
            <person name="Atanasova L."/>
            <person name="Druzhinina I.S."/>
            <person name="Birnbaum S."/>
            <person name="Barribeau S.M."/>
            <person name="Teiling C."/>
            <person name="Suen G."/>
            <person name="Currie C."/>
            <person name="Gerardo N.M."/>
        </authorList>
    </citation>
    <scope>NUCLEOTIDE SEQUENCE [LARGE SCALE GENOMIC DNA]</scope>
</reference>
<name>A0A0M8NA61_ESCWE</name>
<dbReference type="SMART" id="SM00829">
    <property type="entry name" value="PKS_ER"/>
    <property type="match status" value="1"/>
</dbReference>
<feature type="domain" description="Enoyl reductase (ER)" evidence="1">
    <location>
        <begin position="14"/>
        <end position="334"/>
    </location>
</feature>
<dbReference type="CDD" id="cd08267">
    <property type="entry name" value="MDR1"/>
    <property type="match status" value="1"/>
</dbReference>
<dbReference type="InterPro" id="IPR011032">
    <property type="entry name" value="GroES-like_sf"/>
</dbReference>
<organism evidence="2 3">
    <name type="scientific">Escovopsis weberi</name>
    <dbReference type="NCBI Taxonomy" id="150374"/>
    <lineage>
        <taxon>Eukaryota</taxon>
        <taxon>Fungi</taxon>
        <taxon>Dikarya</taxon>
        <taxon>Ascomycota</taxon>
        <taxon>Pezizomycotina</taxon>
        <taxon>Sordariomycetes</taxon>
        <taxon>Hypocreomycetidae</taxon>
        <taxon>Hypocreales</taxon>
        <taxon>Hypocreaceae</taxon>
        <taxon>Escovopsis</taxon>
    </lineage>
</organism>
<dbReference type="SUPFAM" id="SSF51735">
    <property type="entry name" value="NAD(P)-binding Rossmann-fold domains"/>
    <property type="match status" value="1"/>
</dbReference>
<dbReference type="Gene3D" id="3.40.50.720">
    <property type="entry name" value="NAD(P)-binding Rossmann-like Domain"/>
    <property type="match status" value="1"/>
</dbReference>
<dbReference type="AlphaFoldDB" id="A0A0M8NA61"/>
<evidence type="ECO:0000259" key="1">
    <source>
        <dbReference type="SMART" id="SM00829"/>
    </source>
</evidence>
<dbReference type="Pfam" id="PF13602">
    <property type="entry name" value="ADH_zinc_N_2"/>
    <property type="match status" value="1"/>
</dbReference>
<dbReference type="InterPro" id="IPR013154">
    <property type="entry name" value="ADH-like_N"/>
</dbReference>
<evidence type="ECO:0000313" key="2">
    <source>
        <dbReference type="EMBL" id="KOS23181.1"/>
    </source>
</evidence>
<dbReference type="EMBL" id="LGSR01000002">
    <property type="protein sequence ID" value="KOS23181.1"/>
    <property type="molecule type" value="Genomic_DNA"/>
</dbReference>
<protein>
    <submittedName>
        <fullName evidence="2">Zinc-type alcohol dehydrogenase-like protein</fullName>
    </submittedName>
</protein>
<proteinExistence type="predicted"/>
<dbReference type="Pfam" id="PF08240">
    <property type="entry name" value="ADH_N"/>
    <property type="match status" value="1"/>
</dbReference>
<evidence type="ECO:0000313" key="3">
    <source>
        <dbReference type="Proteomes" id="UP000053831"/>
    </source>
</evidence>
<dbReference type="SUPFAM" id="SSF50129">
    <property type="entry name" value="GroES-like"/>
    <property type="match status" value="1"/>
</dbReference>
<dbReference type="OrthoDB" id="201656at2759"/>
<dbReference type="InterPro" id="IPR036291">
    <property type="entry name" value="NAD(P)-bd_dom_sf"/>
</dbReference>
<dbReference type="STRING" id="150374.A0A0M8NA61"/>
<dbReference type="InterPro" id="IPR020843">
    <property type="entry name" value="ER"/>
</dbReference>
<dbReference type="Gene3D" id="3.90.180.10">
    <property type="entry name" value="Medium-chain alcohol dehydrogenases, catalytic domain"/>
    <property type="match status" value="1"/>
</dbReference>
<dbReference type="InterPro" id="IPR050700">
    <property type="entry name" value="YIM1/Zinc_Alcohol_DH_Fams"/>
</dbReference>